<evidence type="ECO:0000313" key="6">
    <source>
        <dbReference type="Proteomes" id="UP000516786"/>
    </source>
</evidence>
<protein>
    <submittedName>
        <fullName evidence="4">Bacteriocin immunity protein</fullName>
    </submittedName>
    <submittedName>
        <fullName evidence="3">Colicin immunity protein/pyocin immunity protein</fullName>
    </submittedName>
</protein>
<dbReference type="RefSeq" id="WP_016488991.1">
    <property type="nucleotide sequence ID" value="NZ_AP015029.1"/>
</dbReference>
<name>A0A1L7NJ66_PSEPU</name>
<organism evidence="3 5">
    <name type="scientific">Pseudomonas putida</name>
    <name type="common">Arthrobacter siderocapsulatus</name>
    <dbReference type="NCBI Taxonomy" id="303"/>
    <lineage>
        <taxon>Bacteria</taxon>
        <taxon>Pseudomonadati</taxon>
        <taxon>Pseudomonadota</taxon>
        <taxon>Gammaproteobacteria</taxon>
        <taxon>Pseudomonadales</taxon>
        <taxon>Pseudomonadaceae</taxon>
        <taxon>Pseudomonas</taxon>
    </lineage>
</organism>
<proteinExistence type="inferred from homology"/>
<dbReference type="EMBL" id="AP015029">
    <property type="protein sequence ID" value="BAW25497.1"/>
    <property type="molecule type" value="Genomic_DNA"/>
</dbReference>
<evidence type="ECO:0000256" key="1">
    <source>
        <dbReference type="ARBA" id="ARBA00009346"/>
    </source>
</evidence>
<dbReference type="InterPro" id="IPR000290">
    <property type="entry name" value="Colicin_pyocin"/>
</dbReference>
<dbReference type="CDD" id="cd16363">
    <property type="entry name" value="Col_Im_like"/>
    <property type="match status" value="1"/>
</dbReference>
<dbReference type="GO" id="GO:0015643">
    <property type="term" value="F:toxic substance binding"/>
    <property type="evidence" value="ECO:0007669"/>
    <property type="project" value="InterPro"/>
</dbReference>
<gene>
    <name evidence="4" type="ORF">ID616_24905</name>
    <name evidence="3" type="ORF">KF715C_ch49240</name>
</gene>
<comment type="similarity">
    <text evidence="1">Belongs to the colicins ColE2/ColE8/ColE9 and pyocins S1/S2 family.</text>
</comment>
<dbReference type="GO" id="GO:0030153">
    <property type="term" value="P:bacteriocin immunity"/>
    <property type="evidence" value="ECO:0007669"/>
    <property type="project" value="UniProtKB-KW"/>
</dbReference>
<evidence type="ECO:0000313" key="5">
    <source>
        <dbReference type="Proteomes" id="UP000218731"/>
    </source>
</evidence>
<dbReference type="Proteomes" id="UP000516786">
    <property type="component" value="Chromosome"/>
</dbReference>
<keyword evidence="2" id="KW-0079">Bacteriocin immunity</keyword>
<reference evidence="3 5" key="1">
    <citation type="submission" date="2015-11" db="EMBL/GenBank/DDBJ databases">
        <title>Complete genome sequencing of a biphenyl-degrading bacterium, Pseudomonas putida KF715 (=NBRC110667).</title>
        <authorList>
            <person name="Suenaga H."/>
            <person name="Fujihara N."/>
            <person name="Watanabe T."/>
            <person name="Hirose J."/>
            <person name="Kimura N."/>
            <person name="Yamazoe A."/>
            <person name="Hosoyama A."/>
            <person name="Shimodaira J."/>
            <person name="Furukawa K."/>
        </authorList>
    </citation>
    <scope>NUCLEOTIDE SEQUENCE [LARGE SCALE GENOMIC DNA]</scope>
    <source>
        <strain evidence="3 5">KF715</strain>
    </source>
</reference>
<dbReference type="InterPro" id="IPR035900">
    <property type="entry name" value="Colicin_E_sf"/>
</dbReference>
<accession>A0A1L7NJ66</accession>
<evidence type="ECO:0000313" key="4">
    <source>
        <dbReference type="EMBL" id="QOC97260.1"/>
    </source>
</evidence>
<dbReference type="PRINTS" id="PR01299">
    <property type="entry name" value="PYOCIN"/>
</dbReference>
<evidence type="ECO:0000256" key="2">
    <source>
        <dbReference type="ARBA" id="ARBA00023025"/>
    </source>
</evidence>
<evidence type="ECO:0000313" key="3">
    <source>
        <dbReference type="EMBL" id="BAW25497.1"/>
    </source>
</evidence>
<dbReference type="EMBL" id="CP061723">
    <property type="protein sequence ID" value="QOC97260.1"/>
    <property type="molecule type" value="Genomic_DNA"/>
</dbReference>
<sequence>MVIRLKHCLADYSYDEFRLIVEALIQATGSRAWQDRLLEHFIEVVEHPDGADLIYYPEEDRGRCAEQVMARVLEWRASKGLAVFRIKIN</sequence>
<dbReference type="AlphaFoldDB" id="A0A1L7NJ66"/>
<reference evidence="4 6" key="2">
    <citation type="submission" date="2020-09" db="EMBL/GenBank/DDBJ databases">
        <title>Co-existence of a novel multidrug-resistance efflux pump with carbapenem resistance gene blaVIM-2 in one megaplasmid in Pseudomonas putida.</title>
        <authorList>
            <person name="Peng K."/>
            <person name="Li R."/>
        </authorList>
    </citation>
    <scope>NUCLEOTIDE SEQUENCE [LARGE SCALE GENOMIC DNA]</scope>
    <source>
        <strain evidence="4 6">ZXPA-20</strain>
    </source>
</reference>
<dbReference type="Gene3D" id="1.10.1200.20">
    <property type="entry name" value="Colicin E immunity protein"/>
    <property type="match status" value="1"/>
</dbReference>
<dbReference type="SUPFAM" id="SSF47345">
    <property type="entry name" value="Colicin E immunity proteins"/>
    <property type="match status" value="1"/>
</dbReference>
<dbReference type="Pfam" id="PF01320">
    <property type="entry name" value="Colicin_Pyocin"/>
    <property type="match status" value="1"/>
</dbReference>
<dbReference type="Proteomes" id="UP000218731">
    <property type="component" value="Chromosome 1"/>
</dbReference>